<feature type="transmembrane region" description="Helical" evidence="1">
    <location>
        <begin position="50"/>
        <end position="71"/>
    </location>
</feature>
<feature type="transmembrane region" description="Helical" evidence="1">
    <location>
        <begin position="12"/>
        <end position="30"/>
    </location>
</feature>
<evidence type="ECO:0000313" key="2">
    <source>
        <dbReference type="EMBL" id="AKM32701.2"/>
    </source>
</evidence>
<dbReference type="STRING" id="656179.AB870_09325"/>
<evidence type="ECO:0000256" key="1">
    <source>
        <dbReference type="SAM" id="Phobius"/>
    </source>
</evidence>
<evidence type="ECO:0008006" key="4">
    <source>
        <dbReference type="Google" id="ProtNLM"/>
    </source>
</evidence>
<keyword evidence="1" id="KW-0472">Membrane</keyword>
<protein>
    <recommendedName>
        <fullName evidence="4">Phage-related membrane protein</fullName>
    </recommendedName>
</protein>
<dbReference type="RefSeq" id="WP_053059470.1">
    <property type="nucleotide sequence ID" value="NZ_CP011807.3"/>
</dbReference>
<dbReference type="KEGG" id="pfg:AB870_09325"/>
<proteinExistence type="predicted"/>
<evidence type="ECO:0000313" key="3">
    <source>
        <dbReference type="Proteomes" id="UP000035651"/>
    </source>
</evidence>
<keyword evidence="1" id="KW-0812">Transmembrane</keyword>
<reference evidence="2" key="1">
    <citation type="submission" date="2016-06" db="EMBL/GenBank/DDBJ databases">
        <title>Complete Genome Sequence of Pandoraea faecigallinarum DSM-23572.</title>
        <authorList>
            <person name="Yong D."/>
            <person name="Ee R."/>
            <person name="Lim Y.-L."/>
            <person name="Yin W.-F."/>
            <person name="Chan K.-G."/>
        </authorList>
    </citation>
    <scope>NUCLEOTIDE SEQUENCE</scope>
    <source>
        <strain evidence="2">DSM 23572</strain>
    </source>
</reference>
<keyword evidence="1" id="KW-1133">Transmembrane helix</keyword>
<keyword evidence="3" id="KW-1185">Reference proteome</keyword>
<name>A0A0H3X1F6_9BURK</name>
<accession>A0A0H3X1F6</accession>
<organism evidence="2 3">
    <name type="scientific">Pandoraea faecigallinarum</name>
    <dbReference type="NCBI Taxonomy" id="656179"/>
    <lineage>
        <taxon>Bacteria</taxon>
        <taxon>Pseudomonadati</taxon>
        <taxon>Pseudomonadota</taxon>
        <taxon>Betaproteobacteria</taxon>
        <taxon>Burkholderiales</taxon>
        <taxon>Burkholderiaceae</taxon>
        <taxon>Pandoraea</taxon>
    </lineage>
</organism>
<gene>
    <name evidence="2" type="ORF">AB870_09325</name>
</gene>
<dbReference type="EMBL" id="CP011807">
    <property type="protein sequence ID" value="AKM32701.2"/>
    <property type="molecule type" value="Genomic_DNA"/>
</dbReference>
<sequence length="83" mass="8171">MKEKLERLKAIGGRAGVAAVMIATPFAAHAEGGGGSGAVDLSAMTNSISFAQVGTAILAVAASLALIYVGVKGAKIVLGFIRG</sequence>
<dbReference type="AlphaFoldDB" id="A0A0H3X1F6"/>
<dbReference type="Proteomes" id="UP000035651">
    <property type="component" value="Chromosome"/>
</dbReference>